<dbReference type="AlphaFoldDB" id="A0A4R3LX56"/>
<organism evidence="2 3">
    <name type="scientific">Aquabacter spiritensis</name>
    <dbReference type="NCBI Taxonomy" id="933073"/>
    <lineage>
        <taxon>Bacteria</taxon>
        <taxon>Pseudomonadati</taxon>
        <taxon>Pseudomonadota</taxon>
        <taxon>Alphaproteobacteria</taxon>
        <taxon>Hyphomicrobiales</taxon>
        <taxon>Xanthobacteraceae</taxon>
        <taxon>Aquabacter</taxon>
    </lineage>
</organism>
<dbReference type="Proteomes" id="UP000294664">
    <property type="component" value="Unassembled WGS sequence"/>
</dbReference>
<dbReference type="OrthoDB" id="7565865at2"/>
<keyword evidence="3" id="KW-1185">Reference proteome</keyword>
<accession>A0A4R3LX56</accession>
<comment type="caution">
    <text evidence="2">The sequence shown here is derived from an EMBL/GenBank/DDBJ whole genome shotgun (WGS) entry which is preliminary data.</text>
</comment>
<dbReference type="InterPro" id="IPR014960">
    <property type="entry name" value="DUF1828"/>
</dbReference>
<feature type="domain" description="DUF1828" evidence="1">
    <location>
        <begin position="26"/>
        <end position="97"/>
    </location>
</feature>
<evidence type="ECO:0000313" key="2">
    <source>
        <dbReference type="EMBL" id="TCT05220.1"/>
    </source>
</evidence>
<reference evidence="2 3" key="1">
    <citation type="submission" date="2019-03" db="EMBL/GenBank/DDBJ databases">
        <title>Genomic Encyclopedia of Type Strains, Phase IV (KMG-IV): sequencing the most valuable type-strain genomes for metagenomic binning, comparative biology and taxonomic classification.</title>
        <authorList>
            <person name="Goeker M."/>
        </authorList>
    </citation>
    <scope>NUCLEOTIDE SEQUENCE [LARGE SCALE GENOMIC DNA]</scope>
    <source>
        <strain evidence="2 3">DSM 9035</strain>
    </source>
</reference>
<name>A0A4R3LX56_9HYPH</name>
<dbReference type="RefSeq" id="WP_132031287.1">
    <property type="nucleotide sequence ID" value="NZ_SMAI01000005.1"/>
</dbReference>
<dbReference type="Pfam" id="PF08861">
    <property type="entry name" value="DUF1828"/>
    <property type="match status" value="1"/>
</dbReference>
<proteinExistence type="predicted"/>
<protein>
    <submittedName>
        <fullName evidence="2">Uncharacterized protein DUF1828</fullName>
    </submittedName>
</protein>
<dbReference type="EMBL" id="SMAI01000005">
    <property type="protein sequence ID" value="TCT05220.1"/>
    <property type="molecule type" value="Genomic_DNA"/>
</dbReference>
<sequence length="262" mass="29019">MKDEICRAFCEEIRIREVPAGLAIGTAFRRADGDAIGFYVIKNSLESNLARLEDDGTTIPYLEAAGVDFDTQTRQKAFSAILEEYGAHYDLDEAVIRTPDMPEHEIARASIGFAALLLRLSDFLLLSQEHVESAFKDDAKKRIKEAIGTRAKIEDDAAVSDHLSEVKPDLLIRAPNREPVAIFLAQSAQRVNDAIFLQMAALYESREALSVIALLEGDSSISSKLRQRASNRLTALPVYRHDEAQAIQRIVREAVGAEGLLH</sequence>
<evidence type="ECO:0000313" key="3">
    <source>
        <dbReference type="Proteomes" id="UP000294664"/>
    </source>
</evidence>
<gene>
    <name evidence="2" type="ORF">EDC64_105251</name>
</gene>
<evidence type="ECO:0000259" key="1">
    <source>
        <dbReference type="Pfam" id="PF08861"/>
    </source>
</evidence>